<proteinExistence type="predicted"/>
<dbReference type="KEGG" id="sual:KDD17_03225"/>
<reference evidence="1" key="1">
    <citation type="submission" date="2021-04" db="EMBL/GenBank/DDBJ databases">
        <title>Complete genome sequence for Sulfitobacter sp. strain JK7-1.</title>
        <authorList>
            <person name="Park S.-J."/>
        </authorList>
    </citation>
    <scope>NUCLEOTIDE SEQUENCE</scope>
    <source>
        <strain evidence="1">JK7-1</strain>
    </source>
</reference>
<keyword evidence="2" id="KW-1185">Reference proteome</keyword>
<protein>
    <recommendedName>
        <fullName evidence="3">Acetolactate synthase</fullName>
    </recommendedName>
</protein>
<accession>A0A975PMU1</accession>
<dbReference type="Proteomes" id="UP000683291">
    <property type="component" value="Chromosome 1"/>
</dbReference>
<name>A0A975PMU1_9RHOB</name>
<evidence type="ECO:0008006" key="3">
    <source>
        <dbReference type="Google" id="ProtNLM"/>
    </source>
</evidence>
<sequence length="117" mass="13233">MLSTAAQAEDVPSGQDVTLHEVLVDRQGEATWLRFRFLAPQIGREEGQVGFDVAGEDMLHLCDTLALPYMHEYTLTGDRIVISFMDRITEFSVPDPDATQFFEAFRPVDGACMWDEF</sequence>
<evidence type="ECO:0000313" key="2">
    <source>
        <dbReference type="Proteomes" id="UP000683291"/>
    </source>
</evidence>
<dbReference type="EMBL" id="CP073581">
    <property type="protein sequence ID" value="QUJ77059.1"/>
    <property type="molecule type" value="Genomic_DNA"/>
</dbReference>
<dbReference type="InterPro" id="IPR045467">
    <property type="entry name" value="DUF6497"/>
</dbReference>
<gene>
    <name evidence="1" type="ORF">KDD17_03225</name>
</gene>
<dbReference type="Pfam" id="PF20107">
    <property type="entry name" value="DUF6497"/>
    <property type="match status" value="1"/>
</dbReference>
<dbReference type="RefSeq" id="WP_212705254.1">
    <property type="nucleotide sequence ID" value="NZ_CP073581.1"/>
</dbReference>
<dbReference type="AlphaFoldDB" id="A0A975PMU1"/>
<evidence type="ECO:0000313" key="1">
    <source>
        <dbReference type="EMBL" id="QUJ77059.1"/>
    </source>
</evidence>
<organism evidence="1 2">
    <name type="scientific">Sulfitobacter albidus</name>
    <dbReference type="NCBI Taxonomy" id="2829501"/>
    <lineage>
        <taxon>Bacteria</taxon>
        <taxon>Pseudomonadati</taxon>
        <taxon>Pseudomonadota</taxon>
        <taxon>Alphaproteobacteria</taxon>
        <taxon>Rhodobacterales</taxon>
        <taxon>Roseobacteraceae</taxon>
        <taxon>Sulfitobacter</taxon>
    </lineage>
</organism>